<organism evidence="12 13">
    <name type="scientific">Plasmodiophora brassicae</name>
    <name type="common">Clubroot disease agent</name>
    <dbReference type="NCBI Taxonomy" id="37360"/>
    <lineage>
        <taxon>Eukaryota</taxon>
        <taxon>Sar</taxon>
        <taxon>Rhizaria</taxon>
        <taxon>Endomyxa</taxon>
        <taxon>Phytomyxea</taxon>
        <taxon>Plasmodiophorida</taxon>
        <taxon>Plasmodiophoridae</taxon>
        <taxon>Plasmodiophora</taxon>
    </lineage>
</organism>
<dbReference type="GO" id="GO:0005524">
    <property type="term" value="F:ATP binding"/>
    <property type="evidence" value="ECO:0007669"/>
    <property type="project" value="UniProtKB-KW"/>
</dbReference>
<evidence type="ECO:0000256" key="5">
    <source>
        <dbReference type="ARBA" id="ARBA00022741"/>
    </source>
</evidence>
<evidence type="ECO:0000256" key="7">
    <source>
        <dbReference type="ARBA" id="ARBA00022840"/>
    </source>
</evidence>
<comment type="similarity">
    <text evidence="2 10">Belongs to the TCP-1 chaperonin family.</text>
</comment>
<evidence type="ECO:0000313" key="13">
    <source>
        <dbReference type="Proteomes" id="UP000290189"/>
    </source>
</evidence>
<sequence length="747" mass="79781">MVSDTLPALLEGAGNAELAGVMRQALQATVARSGFEKAVVPDLHVADVDRASGRVTCEIVVAENMSNWHGTLHGGVSTALIDTVTSMAIVLQSYLRSGKLSGNSSGVSISLNTNFMKAAAVGERIRIHGTCTKLGRSVAFSTATIVNTKGDVLVEGSHSKFISSAWLYLQFGLWASIDKRRHGLRIAQVAVRHLHDGGLSRPVHMASLSIIGERTTGQEVRNDNVTACLAVANIVKSSLGPVGLDKMLVDEVGDVTITNDGATIVKLLEVQHPAAKVLVELSNLQDQEVGDGTTSVVILAAELLKRANDLVLAHIHPTSIIAGFQLAKKECCKYIAENMSLKVDALGRDALINAAKTSMSSKIIGMDDEFFAEMCVNAVQAVKTTPANGKVKYPLQAINVLKAHGRSACESELVNGFALNCTRASQQMPTVVKNAVIALLDIDLRRTKMAFGVQVLVNDPSKLEAIRERESDITKERIMMLLNAGANVVLTTKGIDDMALKYFVDAGAIAVRRCTKEDLRRIAKATGGTVLLSLADMEGNESVDPAAFGHAESVSEESVGDNRLIYIKGCKTTRAQTIVLRGANDFMLDEIDRALHDALSVVKRTLESKTVVPGGGAVEAALSVYLENMAETLASRQQLALVEFARALLVIPKTLAVNGALDATELVAQLRAHHYAAQSEEGRTAGKWMGLDLHKGLVRDSVKAGVLEPAMSKIKCLRFACEAAITILRIDDAIKMAPKEKPAGATH</sequence>
<dbReference type="SUPFAM" id="SSF48592">
    <property type="entry name" value="GroEL equatorial domain-like"/>
    <property type="match status" value="1"/>
</dbReference>
<dbReference type="PROSITE" id="PS00995">
    <property type="entry name" value="TCP1_3"/>
    <property type="match status" value="1"/>
</dbReference>
<dbReference type="InterPro" id="IPR027410">
    <property type="entry name" value="TCP-1-like_intermed_sf"/>
</dbReference>
<accession>A0A3P3YK12</accession>
<dbReference type="NCBIfam" id="TIGR02340">
    <property type="entry name" value="chap_CCT_alpha"/>
    <property type="match status" value="1"/>
</dbReference>
<dbReference type="InterPro" id="IPR002423">
    <property type="entry name" value="Cpn60/GroEL/TCP-1"/>
</dbReference>
<keyword evidence="5 10" id="KW-0547">Nucleotide-binding</keyword>
<evidence type="ECO:0000259" key="11">
    <source>
        <dbReference type="Pfam" id="PF03061"/>
    </source>
</evidence>
<dbReference type="SUPFAM" id="SSF52029">
    <property type="entry name" value="GroEL apical domain-like"/>
    <property type="match status" value="1"/>
</dbReference>
<dbReference type="InterPro" id="IPR027413">
    <property type="entry name" value="GROEL-like_equatorial_sf"/>
</dbReference>
<dbReference type="GO" id="GO:0005737">
    <property type="term" value="C:cytoplasm"/>
    <property type="evidence" value="ECO:0007669"/>
    <property type="project" value="UniProtKB-SubCell"/>
</dbReference>
<dbReference type="InterPro" id="IPR003736">
    <property type="entry name" value="PAAI_dom"/>
</dbReference>
<dbReference type="InterPro" id="IPR002194">
    <property type="entry name" value="Chaperonin_TCP-1_CS"/>
</dbReference>
<evidence type="ECO:0000256" key="1">
    <source>
        <dbReference type="ARBA" id="ARBA00004496"/>
    </source>
</evidence>
<geneLocation type="mitochondrion" evidence="12"/>
<dbReference type="InterPro" id="IPR054827">
    <property type="entry name" value="thermosome_alpha"/>
</dbReference>
<dbReference type="NCBIfam" id="NF041082">
    <property type="entry name" value="thermosome_alpha"/>
    <property type="match status" value="1"/>
</dbReference>
<evidence type="ECO:0000256" key="8">
    <source>
        <dbReference type="ARBA" id="ARBA00023186"/>
    </source>
</evidence>
<keyword evidence="12" id="KW-0496">Mitochondrion</keyword>
<dbReference type="Proteomes" id="UP000290189">
    <property type="component" value="Unassembled WGS sequence"/>
</dbReference>
<dbReference type="Gene3D" id="3.10.129.10">
    <property type="entry name" value="Hotdog Thioesterase"/>
    <property type="match status" value="1"/>
</dbReference>
<dbReference type="NCBIfam" id="TIGR00369">
    <property type="entry name" value="unchar_dom_1"/>
    <property type="match status" value="1"/>
</dbReference>
<dbReference type="PROSITE" id="PS00751">
    <property type="entry name" value="TCP1_2"/>
    <property type="match status" value="1"/>
</dbReference>
<keyword evidence="4" id="KW-0963">Cytoplasm</keyword>
<dbReference type="AlphaFoldDB" id="A0A3P3YK12"/>
<proteinExistence type="inferred from homology"/>
<dbReference type="PANTHER" id="PTHR11353">
    <property type="entry name" value="CHAPERONIN"/>
    <property type="match status" value="1"/>
</dbReference>
<dbReference type="CDD" id="cd03443">
    <property type="entry name" value="PaaI_thioesterase"/>
    <property type="match status" value="1"/>
</dbReference>
<dbReference type="GO" id="GO:0051082">
    <property type="term" value="F:unfolded protein binding"/>
    <property type="evidence" value="ECO:0007669"/>
    <property type="project" value="InterPro"/>
</dbReference>
<evidence type="ECO:0000256" key="9">
    <source>
        <dbReference type="ARBA" id="ARBA00030049"/>
    </source>
</evidence>
<dbReference type="Gene3D" id="3.50.7.10">
    <property type="entry name" value="GroEL"/>
    <property type="match status" value="1"/>
</dbReference>
<evidence type="ECO:0000256" key="10">
    <source>
        <dbReference type="RuleBase" id="RU004187"/>
    </source>
</evidence>
<dbReference type="CDD" id="cd03335">
    <property type="entry name" value="TCP1_alpha"/>
    <property type="match status" value="1"/>
</dbReference>
<dbReference type="NCBIfam" id="NF041083">
    <property type="entry name" value="thermosome_beta"/>
    <property type="match status" value="1"/>
</dbReference>
<dbReference type="FunFam" id="1.10.560.10:FF:000070">
    <property type="entry name" value="Uncharacterized protein"/>
    <property type="match status" value="1"/>
</dbReference>
<dbReference type="Gene3D" id="3.30.260.10">
    <property type="entry name" value="TCP-1-like chaperonin intermediate domain"/>
    <property type="match status" value="1"/>
</dbReference>
<keyword evidence="7 10" id="KW-0067">ATP-binding</keyword>
<evidence type="ECO:0000256" key="2">
    <source>
        <dbReference type="ARBA" id="ARBA00008020"/>
    </source>
</evidence>
<dbReference type="GO" id="GO:0140662">
    <property type="term" value="F:ATP-dependent protein folding chaperone"/>
    <property type="evidence" value="ECO:0007669"/>
    <property type="project" value="InterPro"/>
</dbReference>
<evidence type="ECO:0000256" key="6">
    <source>
        <dbReference type="ARBA" id="ARBA00022801"/>
    </source>
</evidence>
<dbReference type="PROSITE" id="PS00750">
    <property type="entry name" value="TCP1_1"/>
    <property type="match status" value="1"/>
</dbReference>
<keyword evidence="8 10" id="KW-0143">Chaperone</keyword>
<reference evidence="12 13" key="1">
    <citation type="submission" date="2018-03" db="EMBL/GenBank/DDBJ databases">
        <authorList>
            <person name="Fogelqvist J."/>
        </authorList>
    </citation>
    <scope>NUCLEOTIDE SEQUENCE [LARGE SCALE GENOMIC DNA]</scope>
</reference>
<dbReference type="Pfam" id="PF00118">
    <property type="entry name" value="Cpn60_TCP1"/>
    <property type="match status" value="1"/>
</dbReference>
<dbReference type="InterPro" id="IPR012715">
    <property type="entry name" value="Chap_CCT_alpha"/>
</dbReference>
<dbReference type="InterPro" id="IPR006683">
    <property type="entry name" value="Thioestr_dom"/>
</dbReference>
<protein>
    <recommendedName>
        <fullName evidence="3">T-complex protein 1 subunit alpha</fullName>
    </recommendedName>
    <alternativeName>
        <fullName evidence="9">CCT-alpha</fullName>
    </alternativeName>
</protein>
<keyword evidence="6" id="KW-0378">Hydrolase</keyword>
<comment type="subcellular location">
    <subcellularLocation>
        <location evidence="1">Cytoplasm</location>
    </subcellularLocation>
</comment>
<gene>
    <name evidence="12" type="ORF">PLBR_LOCUS7753</name>
</gene>
<evidence type="ECO:0000313" key="12">
    <source>
        <dbReference type="EMBL" id="SPR00538.1"/>
    </source>
</evidence>
<dbReference type="FunFam" id="3.50.7.10:FF:000009">
    <property type="entry name" value="T-complex protein 1 subunit alpha"/>
    <property type="match status" value="1"/>
</dbReference>
<dbReference type="PRINTS" id="PR00304">
    <property type="entry name" value="TCOMPLEXTCP1"/>
</dbReference>
<dbReference type="InterPro" id="IPR017998">
    <property type="entry name" value="Chaperone_TCP-1"/>
</dbReference>
<feature type="domain" description="Thioesterase" evidence="11">
    <location>
        <begin position="69"/>
        <end position="152"/>
    </location>
</feature>
<dbReference type="Gene3D" id="1.10.560.10">
    <property type="entry name" value="GroEL-like equatorial domain"/>
    <property type="match status" value="1"/>
</dbReference>
<dbReference type="EMBL" id="OVEO01000014">
    <property type="protein sequence ID" value="SPR00538.1"/>
    <property type="molecule type" value="Genomic_DNA"/>
</dbReference>
<dbReference type="SUPFAM" id="SSF54849">
    <property type="entry name" value="GroEL-intermediate domain like"/>
    <property type="match status" value="1"/>
</dbReference>
<dbReference type="InterPro" id="IPR027409">
    <property type="entry name" value="GroEL-like_apical_dom_sf"/>
</dbReference>
<dbReference type="GO" id="GO:0016887">
    <property type="term" value="F:ATP hydrolysis activity"/>
    <property type="evidence" value="ECO:0007669"/>
    <property type="project" value="InterPro"/>
</dbReference>
<dbReference type="Pfam" id="PF03061">
    <property type="entry name" value="4HBT"/>
    <property type="match status" value="1"/>
</dbReference>
<dbReference type="InterPro" id="IPR029069">
    <property type="entry name" value="HotDog_dom_sf"/>
</dbReference>
<name>A0A3P3YK12_PLABS</name>
<evidence type="ECO:0000256" key="4">
    <source>
        <dbReference type="ARBA" id="ARBA00022490"/>
    </source>
</evidence>
<dbReference type="SUPFAM" id="SSF54637">
    <property type="entry name" value="Thioesterase/thiol ester dehydrase-isomerase"/>
    <property type="match status" value="1"/>
</dbReference>
<evidence type="ECO:0000256" key="3">
    <source>
        <dbReference type="ARBA" id="ARBA00014424"/>
    </source>
</evidence>
<dbReference type="InterPro" id="IPR053374">
    <property type="entry name" value="TCP-1_chaperonin"/>
</dbReference>